<dbReference type="Gene3D" id="3.40.33.10">
    <property type="entry name" value="CAP"/>
    <property type="match status" value="1"/>
</dbReference>
<dbReference type="AlphaFoldDB" id="A0A5C6RTV1"/>
<evidence type="ECO:0000313" key="4">
    <source>
        <dbReference type="Proteomes" id="UP000321721"/>
    </source>
</evidence>
<proteinExistence type="predicted"/>
<keyword evidence="4" id="KW-1185">Reference proteome</keyword>
<protein>
    <recommendedName>
        <fullName evidence="2">SCP domain-containing protein</fullName>
    </recommendedName>
</protein>
<dbReference type="OrthoDB" id="632640at2"/>
<evidence type="ECO:0000259" key="2">
    <source>
        <dbReference type="Pfam" id="PF00188"/>
    </source>
</evidence>
<keyword evidence="1" id="KW-0732">Signal</keyword>
<dbReference type="InterPro" id="IPR035940">
    <property type="entry name" value="CAP_sf"/>
</dbReference>
<feature type="domain" description="SCP" evidence="2">
    <location>
        <begin position="42"/>
        <end position="179"/>
    </location>
</feature>
<dbReference type="RefSeq" id="WP_147100468.1">
    <property type="nucleotide sequence ID" value="NZ_VOOS01000003.1"/>
</dbReference>
<dbReference type="Proteomes" id="UP000321721">
    <property type="component" value="Unassembled WGS sequence"/>
</dbReference>
<organism evidence="3 4">
    <name type="scientific">Vicingus serpentipes</name>
    <dbReference type="NCBI Taxonomy" id="1926625"/>
    <lineage>
        <taxon>Bacteria</taxon>
        <taxon>Pseudomonadati</taxon>
        <taxon>Bacteroidota</taxon>
        <taxon>Flavobacteriia</taxon>
        <taxon>Flavobacteriales</taxon>
        <taxon>Vicingaceae</taxon>
        <taxon>Vicingus</taxon>
    </lineage>
</organism>
<evidence type="ECO:0000313" key="3">
    <source>
        <dbReference type="EMBL" id="TXB65439.1"/>
    </source>
</evidence>
<accession>A0A5C6RTV1</accession>
<dbReference type="Pfam" id="PF00188">
    <property type="entry name" value="CAP"/>
    <property type="match status" value="1"/>
</dbReference>
<gene>
    <name evidence="3" type="ORF">FRY74_08425</name>
</gene>
<reference evidence="3 4" key="1">
    <citation type="submission" date="2019-08" db="EMBL/GenBank/DDBJ databases">
        <title>Genome of Vicingus serpentipes NCIMB 15042.</title>
        <authorList>
            <person name="Bowman J.P."/>
        </authorList>
    </citation>
    <scope>NUCLEOTIDE SEQUENCE [LARGE SCALE GENOMIC DNA]</scope>
    <source>
        <strain evidence="3 4">NCIMB 15042</strain>
    </source>
</reference>
<evidence type="ECO:0000256" key="1">
    <source>
        <dbReference type="SAM" id="SignalP"/>
    </source>
</evidence>
<comment type="caution">
    <text evidence="3">The sequence shown here is derived from an EMBL/GenBank/DDBJ whole genome shotgun (WGS) entry which is preliminary data.</text>
</comment>
<feature type="signal peptide" evidence="1">
    <location>
        <begin position="1"/>
        <end position="18"/>
    </location>
</feature>
<dbReference type="InterPro" id="IPR014044">
    <property type="entry name" value="CAP_dom"/>
</dbReference>
<dbReference type="EMBL" id="VOOS01000003">
    <property type="protein sequence ID" value="TXB65439.1"/>
    <property type="molecule type" value="Genomic_DNA"/>
</dbReference>
<feature type="chain" id="PRO_5022682215" description="SCP domain-containing protein" evidence="1">
    <location>
        <begin position="19"/>
        <end position="793"/>
    </location>
</feature>
<sequence length="793" mass="92146">MKHFLFILFSFIMFGLLAQQPSDNINLKKIKKDYLEGLINKKVNDIRVSKSLKPLKNDEILKLTAADQSDYILKSGKIAHDQPNKKKATPFDRVLFYEGMHSEVGENCMQTMLGAKVKVAGQSKRVTLKSYDNVAEAIVSAWIAAKESPEVIFNQNYYNVGTSISVDVKTKKIIATQVYGSEPFILPADEKAVKDDYKIQPYNREKCADLDKNFPYLPELMSDNIYFKNGEIYFYFHDLELFKAIMKSSNDAIALDVISRDQYKCETGNRYYPSKIHKGVLLPPISKGQLLSKNELKDEGEVEVSLGPIPAFVDTNNVEFTLLIIQANCLCQTIVYNSLGGENLRSLDLGFLVDTLSVSNQADSILNQLTFTVPFERNKSEYKNEDIKPFLDSISLNRYDLKKIEIVAYSSIEGSEKENKILQNKRANSILKAIKNYKIQDVETKITTQENWEGFYNSLKGSPYEEELLKLSKEEIKKIVNSDTLTYNLEPYLEDQRKAKIYLTVEKIFMDSALYNVLIPRFQKSIKTKDFAKARVYQSLLFNGVKKGKVNIEDVLKIKIPHIKENVVLNNNQIAFRWYYTKVENRDSLNKYLLRDIETQLIVDPSNTFLKYNKTLLKLLLWSEKYGRVSDPKYLLKDIKSLYNTDIESYKVHQLLLNFHIISADFYYETKKFKERDKALTEVKKILLQSQLNRDQVLKIVNYFTFQMRIDWAIELMKPWAERAKIDEDFLFTFLTVAIYNKELVTVEEYENFMLRAKDMNQKRFCELFGYPNMSFQMLNDLSVKKIYCNTCN</sequence>
<name>A0A5C6RTV1_9FLAO</name>